<sequence>MKIFNNIVEIGIKNPNVTSGFMYQLFYLRFLSSSPPDHKASNWH</sequence>
<organism evidence="1 2">
    <name type="scientific">Epilithonimonas pallida</name>
    <dbReference type="NCBI Taxonomy" id="373671"/>
    <lineage>
        <taxon>Bacteria</taxon>
        <taxon>Pseudomonadati</taxon>
        <taxon>Bacteroidota</taxon>
        <taxon>Flavobacteriia</taxon>
        <taxon>Flavobacteriales</taxon>
        <taxon>Weeksellaceae</taxon>
        <taxon>Chryseobacterium group</taxon>
        <taxon>Epilithonimonas</taxon>
    </lineage>
</organism>
<comment type="caution">
    <text evidence="1">The sequence shown here is derived from an EMBL/GenBank/DDBJ whole genome shotgun (WGS) entry which is preliminary data.</text>
</comment>
<reference evidence="1 2" key="1">
    <citation type="submission" date="2017-05" db="EMBL/GenBank/DDBJ databases">
        <authorList>
            <person name="Varghese N."/>
            <person name="Submissions S."/>
        </authorList>
    </citation>
    <scope>NUCLEOTIDE SEQUENCE [LARGE SCALE GENOMIC DNA]</scope>
    <source>
        <strain evidence="1 2">DSM 18015</strain>
    </source>
</reference>
<evidence type="ECO:0000313" key="2">
    <source>
        <dbReference type="Proteomes" id="UP001158050"/>
    </source>
</evidence>
<evidence type="ECO:0000313" key="1">
    <source>
        <dbReference type="EMBL" id="SMP90824.1"/>
    </source>
</evidence>
<dbReference type="EMBL" id="FXUO01000002">
    <property type="protein sequence ID" value="SMP90824.1"/>
    <property type="molecule type" value="Genomic_DNA"/>
</dbReference>
<protein>
    <submittedName>
        <fullName evidence="1">Uncharacterized protein</fullName>
    </submittedName>
</protein>
<accession>A0ABY1QZP8</accession>
<keyword evidence="2" id="KW-1185">Reference proteome</keyword>
<proteinExistence type="predicted"/>
<name>A0ABY1QZP8_9FLAO</name>
<gene>
    <name evidence="1" type="ORF">SAMN05421679_102443</name>
</gene>
<dbReference type="Proteomes" id="UP001158050">
    <property type="component" value="Unassembled WGS sequence"/>
</dbReference>